<dbReference type="AlphaFoldDB" id="A0A382H3D2"/>
<proteinExistence type="predicted"/>
<organism evidence="1">
    <name type="scientific">marine metagenome</name>
    <dbReference type="NCBI Taxonomy" id="408172"/>
    <lineage>
        <taxon>unclassified sequences</taxon>
        <taxon>metagenomes</taxon>
        <taxon>ecological metagenomes</taxon>
    </lineage>
</organism>
<accession>A0A382H3D2</accession>
<reference evidence="1" key="1">
    <citation type="submission" date="2018-05" db="EMBL/GenBank/DDBJ databases">
        <authorList>
            <person name="Lanie J.A."/>
            <person name="Ng W.-L."/>
            <person name="Kazmierczak K.M."/>
            <person name="Andrzejewski T.M."/>
            <person name="Davidsen T.M."/>
            <person name="Wayne K.J."/>
            <person name="Tettelin H."/>
            <person name="Glass J.I."/>
            <person name="Rusch D."/>
            <person name="Podicherti R."/>
            <person name="Tsui H.-C.T."/>
            <person name="Winkler M.E."/>
        </authorList>
    </citation>
    <scope>NUCLEOTIDE SEQUENCE</scope>
</reference>
<dbReference type="EMBL" id="UINC01058905">
    <property type="protein sequence ID" value="SVB81699.1"/>
    <property type="molecule type" value="Genomic_DNA"/>
</dbReference>
<protein>
    <submittedName>
        <fullName evidence="1">Uncharacterized protein</fullName>
    </submittedName>
</protein>
<sequence>MTNSEIETRVTSFLNETEFTYEVINIDPEFADTIMFCEKYGFPLENSA</sequence>
<name>A0A382H3D2_9ZZZZ</name>
<evidence type="ECO:0000313" key="1">
    <source>
        <dbReference type="EMBL" id="SVB81699.1"/>
    </source>
</evidence>
<feature type="non-terminal residue" evidence="1">
    <location>
        <position position="48"/>
    </location>
</feature>
<gene>
    <name evidence="1" type="ORF">METZ01_LOCUS234553</name>
</gene>